<protein>
    <submittedName>
        <fullName evidence="1">Uncharacterized protein</fullName>
    </submittedName>
</protein>
<organism evidence="1 2">
    <name type="scientific">Bradyrhizobium barranii</name>
    <dbReference type="NCBI Taxonomy" id="2992140"/>
    <lineage>
        <taxon>Bacteria</taxon>
        <taxon>Pseudomonadati</taxon>
        <taxon>Pseudomonadota</taxon>
        <taxon>Alphaproteobacteria</taxon>
        <taxon>Hyphomicrobiales</taxon>
        <taxon>Nitrobacteraceae</taxon>
        <taxon>Bradyrhizobium</taxon>
    </lineage>
</organism>
<dbReference type="RefSeq" id="WP_231142062.1">
    <property type="nucleotide sequence ID" value="NZ_CP088100.1"/>
</dbReference>
<name>A0ABY3QBI0_9BRAD</name>
<proteinExistence type="predicted"/>
<dbReference type="Proteomes" id="UP001430990">
    <property type="component" value="Chromosome"/>
</dbReference>
<evidence type="ECO:0000313" key="1">
    <source>
        <dbReference type="EMBL" id="UFW83190.1"/>
    </source>
</evidence>
<gene>
    <name evidence="1" type="ORF">BjapCC829_24765</name>
</gene>
<keyword evidence="2" id="KW-1185">Reference proteome</keyword>
<dbReference type="EMBL" id="CP088100">
    <property type="protein sequence ID" value="UFW83190.1"/>
    <property type="molecule type" value="Genomic_DNA"/>
</dbReference>
<sequence length="151" mass="17535">MGKLTDLTIEGFRRRFEAGDPKALLEALDLFCRSGDKMPLWMREALIARLDPFLRYEIKSLDQAFDVERKRERISSRKMRLALQPAVAWEVITLHREENLPIDNALFERVGKKFNISMGTARDFYYNDNPARKLFEAMPTEPPATSKLSGR</sequence>
<accession>A0ABY3QBI0</accession>
<evidence type="ECO:0000313" key="2">
    <source>
        <dbReference type="Proteomes" id="UP001430990"/>
    </source>
</evidence>
<reference evidence="1" key="1">
    <citation type="submission" date="2021-11" db="EMBL/GenBank/DDBJ databases">
        <title>Australian commercial rhizobial inoculants.</title>
        <authorList>
            <person name="Kohlmeier M.G."/>
            <person name="O'Hara G.W."/>
            <person name="Colombi E."/>
            <person name="Ramsay J.P."/>
            <person name="Terpolilli J."/>
        </authorList>
    </citation>
    <scope>NUCLEOTIDE SEQUENCE</scope>
    <source>
        <strain evidence="1">CC829</strain>
    </source>
</reference>